<accession>A0ACC0WK26</accession>
<comment type="caution">
    <text evidence="1">The sequence shown here is derived from an EMBL/GenBank/DDBJ whole genome shotgun (WGS) entry which is preliminary data.</text>
</comment>
<organism evidence="1 2">
    <name type="scientific">Peronosclerospora sorghi</name>
    <dbReference type="NCBI Taxonomy" id="230839"/>
    <lineage>
        <taxon>Eukaryota</taxon>
        <taxon>Sar</taxon>
        <taxon>Stramenopiles</taxon>
        <taxon>Oomycota</taxon>
        <taxon>Peronosporomycetes</taxon>
        <taxon>Peronosporales</taxon>
        <taxon>Peronosporaceae</taxon>
        <taxon>Peronosclerospora</taxon>
    </lineage>
</organism>
<reference evidence="1 2" key="1">
    <citation type="journal article" date="2022" name="bioRxiv">
        <title>The genome of the oomycete Peronosclerospora sorghi, a cosmopolitan pathogen of maize and sorghum, is inflated with dispersed pseudogenes.</title>
        <authorList>
            <person name="Fletcher K."/>
            <person name="Martin F."/>
            <person name="Isakeit T."/>
            <person name="Cavanaugh K."/>
            <person name="Magill C."/>
            <person name="Michelmore R."/>
        </authorList>
    </citation>
    <scope>NUCLEOTIDE SEQUENCE [LARGE SCALE GENOMIC DNA]</scope>
    <source>
        <strain evidence="1">P6</strain>
    </source>
</reference>
<dbReference type="EMBL" id="CM047592">
    <property type="protein sequence ID" value="KAI9918081.1"/>
    <property type="molecule type" value="Genomic_DNA"/>
</dbReference>
<evidence type="ECO:0000313" key="2">
    <source>
        <dbReference type="Proteomes" id="UP001163321"/>
    </source>
</evidence>
<keyword evidence="2" id="KW-1185">Reference proteome</keyword>
<evidence type="ECO:0000313" key="1">
    <source>
        <dbReference type="EMBL" id="KAI9918081.1"/>
    </source>
</evidence>
<dbReference type="Proteomes" id="UP001163321">
    <property type="component" value="Chromosome 13"/>
</dbReference>
<protein>
    <submittedName>
        <fullName evidence="1">Uncharacterized protein</fullName>
    </submittedName>
</protein>
<gene>
    <name evidence="1" type="ORF">PsorP6_012534</name>
</gene>
<name>A0ACC0WK26_9STRA</name>
<proteinExistence type="predicted"/>
<sequence length="171" mass="20224">MRNQVPRPRKATVPDNKASNTPPPPHENEVPLEPMYHVDRNCIWFSKYRSIRLVKFRDNPCGIKEGTKIFFRDVYAVTKSDRTVLRKTATHYVSLRIRWTAYYAVETAYPLLPWMERCCECSQCLENEHPAAKETVRCLRSRRDTHSGCLAIYFDEKKTQNDKVKRYESHK</sequence>